<dbReference type="Pfam" id="PF00001">
    <property type="entry name" value="7tm_1"/>
    <property type="match status" value="1"/>
</dbReference>
<keyword evidence="5" id="KW-0297">G-protein coupled receptor</keyword>
<feature type="domain" description="G-protein coupled receptors family 1 profile" evidence="10">
    <location>
        <begin position="62"/>
        <end position="338"/>
    </location>
</feature>
<reference evidence="12" key="1">
    <citation type="submission" date="2017-01" db="EMBL/GenBank/DDBJ databases">
        <title>Comparative genomics of anhydrobiosis in the tardigrade Hypsibius dujardini.</title>
        <authorList>
            <person name="Yoshida Y."/>
            <person name="Koutsovoulos G."/>
            <person name="Laetsch D."/>
            <person name="Stevens L."/>
            <person name="Kumar S."/>
            <person name="Horikawa D."/>
            <person name="Ishino K."/>
            <person name="Komine S."/>
            <person name="Tomita M."/>
            <person name="Blaxter M."/>
            <person name="Arakawa K."/>
        </authorList>
    </citation>
    <scope>NUCLEOTIDE SEQUENCE [LARGE SCALE GENOMIC DNA]</scope>
    <source>
        <strain evidence="12">Z151</strain>
    </source>
</reference>
<evidence type="ECO:0000256" key="2">
    <source>
        <dbReference type="ARBA" id="ARBA00022475"/>
    </source>
</evidence>
<feature type="transmembrane region" description="Helical" evidence="9">
    <location>
        <begin position="220"/>
        <end position="237"/>
    </location>
</feature>
<accession>A0A1W0WS39</accession>
<keyword evidence="3 9" id="KW-0812">Transmembrane</keyword>
<evidence type="ECO:0000256" key="5">
    <source>
        <dbReference type="ARBA" id="ARBA00023040"/>
    </source>
</evidence>
<gene>
    <name evidence="11" type="ORF">BV898_07957</name>
</gene>
<evidence type="ECO:0000256" key="1">
    <source>
        <dbReference type="ARBA" id="ARBA00004651"/>
    </source>
</evidence>
<proteinExistence type="predicted"/>
<evidence type="ECO:0000313" key="12">
    <source>
        <dbReference type="Proteomes" id="UP000192578"/>
    </source>
</evidence>
<dbReference type="InterPro" id="IPR050569">
    <property type="entry name" value="TAAR"/>
</dbReference>
<evidence type="ECO:0000256" key="6">
    <source>
        <dbReference type="ARBA" id="ARBA00023136"/>
    </source>
</evidence>
<evidence type="ECO:0000313" key="11">
    <source>
        <dbReference type="EMBL" id="OQV18016.1"/>
    </source>
</evidence>
<protein>
    <recommendedName>
        <fullName evidence="10">G-protein coupled receptors family 1 profile domain-containing protein</fullName>
    </recommendedName>
</protein>
<feature type="transmembrane region" description="Helical" evidence="9">
    <location>
        <begin position="286"/>
        <end position="309"/>
    </location>
</feature>
<evidence type="ECO:0000256" key="7">
    <source>
        <dbReference type="ARBA" id="ARBA00023170"/>
    </source>
</evidence>
<feature type="transmembrane region" description="Helical" evidence="9">
    <location>
        <begin position="133"/>
        <end position="153"/>
    </location>
</feature>
<feature type="transmembrane region" description="Helical" evidence="9">
    <location>
        <begin position="321"/>
        <end position="341"/>
    </location>
</feature>
<keyword evidence="7" id="KW-0675">Receptor</keyword>
<feature type="transmembrane region" description="Helical" evidence="9">
    <location>
        <begin position="165"/>
        <end position="185"/>
    </location>
</feature>
<organism evidence="11 12">
    <name type="scientific">Hypsibius exemplaris</name>
    <name type="common">Freshwater tardigrade</name>
    <dbReference type="NCBI Taxonomy" id="2072580"/>
    <lineage>
        <taxon>Eukaryota</taxon>
        <taxon>Metazoa</taxon>
        <taxon>Ecdysozoa</taxon>
        <taxon>Tardigrada</taxon>
        <taxon>Eutardigrada</taxon>
        <taxon>Parachela</taxon>
        <taxon>Hypsibioidea</taxon>
        <taxon>Hypsibiidae</taxon>
        <taxon>Hypsibius</taxon>
    </lineage>
</organism>
<feature type="transmembrane region" description="Helical" evidence="9">
    <location>
        <begin position="80"/>
        <end position="99"/>
    </location>
</feature>
<keyword evidence="4 9" id="KW-1133">Transmembrane helix</keyword>
<name>A0A1W0WS39_HYPEX</name>
<dbReference type="PROSITE" id="PS50262">
    <property type="entry name" value="G_PROTEIN_RECEP_F1_2"/>
    <property type="match status" value="1"/>
</dbReference>
<comment type="subcellular location">
    <subcellularLocation>
        <location evidence="1">Cell membrane</location>
        <topology evidence="1">Multi-pass membrane protein</topology>
    </subcellularLocation>
</comment>
<evidence type="ECO:0000256" key="4">
    <source>
        <dbReference type="ARBA" id="ARBA00022989"/>
    </source>
</evidence>
<dbReference type="SUPFAM" id="SSF81321">
    <property type="entry name" value="Family A G protein-coupled receptor-like"/>
    <property type="match status" value="1"/>
</dbReference>
<dbReference type="InterPro" id="IPR000276">
    <property type="entry name" value="GPCR_Rhodpsn"/>
</dbReference>
<keyword evidence="12" id="KW-1185">Reference proteome</keyword>
<dbReference type="PANTHER" id="PTHR24249:SF372">
    <property type="entry name" value="G-PROTEIN COUPLED RECEPTORS FAMILY 1 PROFILE DOMAIN-CONTAINING PROTEIN"/>
    <property type="match status" value="1"/>
</dbReference>
<evidence type="ECO:0000256" key="9">
    <source>
        <dbReference type="SAM" id="Phobius"/>
    </source>
</evidence>
<dbReference type="GO" id="GO:0005886">
    <property type="term" value="C:plasma membrane"/>
    <property type="evidence" value="ECO:0007669"/>
    <property type="project" value="UniProtKB-SubCell"/>
</dbReference>
<dbReference type="AlphaFoldDB" id="A0A1W0WS39"/>
<feature type="transmembrane region" description="Helical" evidence="9">
    <location>
        <begin position="48"/>
        <end position="73"/>
    </location>
</feature>
<keyword evidence="8" id="KW-0807">Transducer</keyword>
<comment type="caution">
    <text evidence="11">The sequence shown here is derived from an EMBL/GenBank/DDBJ whole genome shotgun (WGS) entry which is preliminary data.</text>
</comment>
<evidence type="ECO:0000256" key="8">
    <source>
        <dbReference type="ARBA" id="ARBA00023224"/>
    </source>
</evidence>
<dbReference type="PANTHER" id="PTHR24249">
    <property type="entry name" value="HISTAMINE RECEPTOR-RELATED G-PROTEIN COUPLED RECEPTOR"/>
    <property type="match status" value="1"/>
</dbReference>
<keyword evidence="6 9" id="KW-0472">Membrane</keyword>
<evidence type="ECO:0000259" key="10">
    <source>
        <dbReference type="PROSITE" id="PS50262"/>
    </source>
</evidence>
<dbReference type="GO" id="GO:0004930">
    <property type="term" value="F:G protein-coupled receptor activity"/>
    <property type="evidence" value="ECO:0007669"/>
    <property type="project" value="UniProtKB-KW"/>
</dbReference>
<dbReference type="InterPro" id="IPR017452">
    <property type="entry name" value="GPCR_Rhodpsn_7TM"/>
</dbReference>
<dbReference type="Proteomes" id="UP000192578">
    <property type="component" value="Unassembled WGS sequence"/>
</dbReference>
<evidence type="ECO:0000256" key="3">
    <source>
        <dbReference type="ARBA" id="ARBA00022692"/>
    </source>
</evidence>
<dbReference type="Gene3D" id="1.20.1070.10">
    <property type="entry name" value="Rhodopsin 7-helix transmembrane proteins"/>
    <property type="match status" value="1"/>
</dbReference>
<keyword evidence="2" id="KW-1003">Cell membrane</keyword>
<sequence>MNLSVSVHDPADGRWTAANVSSDCFCAARDNGSTHHHHQPTDPIFTPVLYLTVTVSALGFLTNLLLLVLFLNFPSLRRGVGVFIVHLLATQTLFCGAVMPGTFHMIFRAQAGRPVACSTCLYHHTFHSLVWNAAIWTDAILAVNRIVAVCLPARFHFLSLTSVRILIASLGLIPVLVSTVPPLFWNSGVVYQMTPVGLCVLRLQTELVRWLNLLTARSPLVLLAFAVVVVATNTLFVKMQMRRVDGRSTITNPDPGHGVVVASTVQRSVNPARTSPLMKRRQKMSWILAAGFLFTLLCQSPQWLIASWFNAVWTLNPVMPLVWRFCTVLQFAVVPVIFYWMSSDYQTKAGELYDRIVMRRVIT</sequence>
<dbReference type="EMBL" id="MTYJ01000054">
    <property type="protein sequence ID" value="OQV18016.1"/>
    <property type="molecule type" value="Genomic_DNA"/>
</dbReference>